<protein>
    <submittedName>
        <fullName evidence="3">Uncharacterized protein</fullName>
    </submittedName>
</protein>
<feature type="compositionally biased region" description="Basic and acidic residues" evidence="1">
    <location>
        <begin position="121"/>
        <end position="144"/>
    </location>
</feature>
<reference evidence="2" key="2">
    <citation type="submission" date="2021-03" db="EMBL/GenBank/DDBJ databases">
        <title>Whole Genome Sequence of Bradyrhizobium sp. Strain 144S4.</title>
        <authorList>
            <person name="Bromfield E.S.P."/>
            <person name="Cloutier S."/>
        </authorList>
    </citation>
    <scope>NUCLEOTIDE SEQUENCE [LARGE SCALE GENOMIC DNA]</scope>
    <source>
        <strain evidence="2">144S4</strain>
    </source>
</reference>
<organism evidence="3">
    <name type="scientific">Bradyrhizobium barranii subsp. barranii</name>
    <dbReference type="NCBI Taxonomy" id="2823807"/>
    <lineage>
        <taxon>Bacteria</taxon>
        <taxon>Pseudomonadati</taxon>
        <taxon>Pseudomonadota</taxon>
        <taxon>Alphaproteobacteria</taxon>
        <taxon>Hyphomicrobiales</taxon>
        <taxon>Nitrobacteraceae</taxon>
        <taxon>Bradyrhizobium</taxon>
        <taxon>Bradyrhizobium barranii</taxon>
    </lineage>
</organism>
<name>A0A7Z0QJ85_9BRAD</name>
<dbReference type="EMBL" id="JACBFH010000001">
    <property type="protein sequence ID" value="NYY94931.1"/>
    <property type="molecule type" value="Genomic_DNA"/>
</dbReference>
<dbReference type="AlphaFoldDB" id="A0A7Z0QJ85"/>
<comment type="caution">
    <text evidence="3">The sequence shown here is derived from an EMBL/GenBank/DDBJ whole genome shotgun (WGS) entry which is preliminary data.</text>
</comment>
<evidence type="ECO:0000313" key="3">
    <source>
        <dbReference type="EMBL" id="NYY94931.1"/>
    </source>
</evidence>
<gene>
    <name evidence="3" type="ORF">G6321_42990</name>
    <name evidence="2" type="ORF">J4G43_27705</name>
</gene>
<sequence>MADNFDLLGDPIPANHGGRGRPPHMPTARNRNRVSMLVAMGWSNERIAGALDVTQPTLRKHYFAELRLRDVARDRIDSEVLMKLWEGVQAGSVSAIRQFRAELDRNDLMEYGQTRKPRKAAPADKPVKVPKLGKKEQAELDARSPDAGSTLGELMARRQQGLNS</sequence>
<feature type="region of interest" description="Disordered" evidence="1">
    <location>
        <begin position="113"/>
        <end position="151"/>
    </location>
</feature>
<feature type="region of interest" description="Disordered" evidence="1">
    <location>
        <begin position="1"/>
        <end position="28"/>
    </location>
</feature>
<reference evidence="3" key="1">
    <citation type="submission" date="2020-06" db="EMBL/GenBank/DDBJ databases">
        <title>Whole Genome Sequence of Bradyrhizobium sp. Strain 323S2.</title>
        <authorList>
            <person name="Bromfield E.S.P."/>
        </authorList>
    </citation>
    <scope>NUCLEOTIDE SEQUENCE [LARGE SCALE GENOMIC DNA]</scope>
    <source>
        <strain evidence="3">323S2</strain>
    </source>
</reference>
<evidence type="ECO:0000256" key="1">
    <source>
        <dbReference type="SAM" id="MobiDB-lite"/>
    </source>
</evidence>
<dbReference type="EMBL" id="JAGEMI010000001">
    <property type="protein sequence ID" value="MBO1864574.1"/>
    <property type="molecule type" value="Genomic_DNA"/>
</dbReference>
<accession>A0A7Z0QJ85</accession>
<evidence type="ECO:0000313" key="2">
    <source>
        <dbReference type="EMBL" id="MBO1864574.1"/>
    </source>
</evidence>
<proteinExistence type="predicted"/>